<dbReference type="AlphaFoldDB" id="A0AA36LPP8"/>
<evidence type="ECO:0000259" key="6">
    <source>
        <dbReference type="Pfam" id="PF04932"/>
    </source>
</evidence>
<reference evidence="9 10" key="1">
    <citation type="submission" date="2015-03" db="EMBL/GenBank/DDBJ databases">
        <authorList>
            <consortium name="Pathogen Informatics"/>
            <person name="Murphy D."/>
        </authorList>
    </citation>
    <scope>NUCLEOTIDE SEQUENCE [LARGE SCALE GENOMIC DNA]</scope>
    <source>
        <strain evidence="9 10">FE82747</strain>
    </source>
</reference>
<dbReference type="Proteomes" id="UP000040841">
    <property type="component" value="Unassembled WGS sequence"/>
</dbReference>
<dbReference type="InterPro" id="IPR007016">
    <property type="entry name" value="O-antigen_ligase-rel_domated"/>
</dbReference>
<feature type="transmembrane region" description="Helical" evidence="5">
    <location>
        <begin position="390"/>
        <end position="410"/>
    </location>
</feature>
<feature type="transmembrane region" description="Helical" evidence="5">
    <location>
        <begin position="175"/>
        <end position="200"/>
    </location>
</feature>
<dbReference type="InterPro" id="IPR031726">
    <property type="entry name" value="PglL_A"/>
</dbReference>
<feature type="transmembrane region" description="Helical" evidence="5">
    <location>
        <begin position="78"/>
        <end position="96"/>
    </location>
</feature>
<feature type="transmembrane region" description="Helical" evidence="5">
    <location>
        <begin position="50"/>
        <end position="66"/>
    </location>
</feature>
<feature type="transmembrane region" description="Helical" evidence="5">
    <location>
        <begin position="454"/>
        <end position="477"/>
    </location>
</feature>
<dbReference type="PANTHER" id="PTHR37422:SF21">
    <property type="entry name" value="EXOQ-LIKE PROTEIN"/>
    <property type="match status" value="1"/>
</dbReference>
<accession>A0AA36LPP8</accession>
<dbReference type="Pfam" id="PF04932">
    <property type="entry name" value="Wzy_C"/>
    <property type="match status" value="1"/>
</dbReference>
<evidence type="ECO:0000256" key="3">
    <source>
        <dbReference type="ARBA" id="ARBA00022989"/>
    </source>
</evidence>
<feature type="transmembrane region" description="Helical" evidence="5">
    <location>
        <begin position="133"/>
        <end position="155"/>
    </location>
</feature>
<feature type="transmembrane region" description="Helical" evidence="5">
    <location>
        <begin position="21"/>
        <end position="38"/>
    </location>
</feature>
<keyword evidence="9" id="KW-0436">Ligase</keyword>
<comment type="caution">
    <text evidence="9">The sequence shown here is derived from an EMBL/GenBank/DDBJ whole genome shotgun (WGS) entry which is preliminary data.</text>
</comment>
<evidence type="ECO:0000256" key="4">
    <source>
        <dbReference type="ARBA" id="ARBA00023136"/>
    </source>
</evidence>
<comment type="subcellular location">
    <subcellularLocation>
        <location evidence="1">Membrane</location>
        <topology evidence="1">Multi-pass membrane protein</topology>
    </subcellularLocation>
</comment>
<dbReference type="RefSeq" id="WP_049678756.1">
    <property type="nucleotide sequence ID" value="NZ_CABMMJ010000005.1"/>
</dbReference>
<feature type="domain" description="Virulence factor membrane-bound polymerase C-terminal" evidence="7">
    <location>
        <begin position="400"/>
        <end position="584"/>
    </location>
</feature>
<evidence type="ECO:0000256" key="1">
    <source>
        <dbReference type="ARBA" id="ARBA00004141"/>
    </source>
</evidence>
<evidence type="ECO:0000259" key="7">
    <source>
        <dbReference type="Pfam" id="PF11846"/>
    </source>
</evidence>
<dbReference type="Pfam" id="PF11846">
    <property type="entry name" value="Wzy_C_2"/>
    <property type="match status" value="1"/>
</dbReference>
<dbReference type="Pfam" id="PF15864">
    <property type="entry name" value="PglL_A"/>
    <property type="match status" value="1"/>
</dbReference>
<feature type="transmembrane region" description="Helical" evidence="5">
    <location>
        <begin position="235"/>
        <end position="254"/>
    </location>
</feature>
<dbReference type="InterPro" id="IPR051533">
    <property type="entry name" value="WaaL-like"/>
</dbReference>
<gene>
    <name evidence="9" type="ORF">ERS008502_02555</name>
</gene>
<organism evidence="9 10">
    <name type="scientific">Yersinia mollaretii</name>
    <dbReference type="NCBI Taxonomy" id="33060"/>
    <lineage>
        <taxon>Bacteria</taxon>
        <taxon>Pseudomonadati</taxon>
        <taxon>Pseudomonadota</taxon>
        <taxon>Gammaproteobacteria</taxon>
        <taxon>Enterobacterales</taxon>
        <taxon>Yersiniaceae</taxon>
        <taxon>Yersinia</taxon>
    </lineage>
</organism>
<name>A0AA36LPP8_YERMO</name>
<feature type="transmembrane region" description="Helical" evidence="5">
    <location>
        <begin position="352"/>
        <end position="378"/>
    </location>
</feature>
<feature type="domain" description="O-antigen ligase-related" evidence="6">
    <location>
        <begin position="220"/>
        <end position="365"/>
    </location>
</feature>
<dbReference type="EMBL" id="CQBM01000005">
    <property type="protein sequence ID" value="CNI19925.1"/>
    <property type="molecule type" value="Genomic_DNA"/>
</dbReference>
<protein>
    <submittedName>
        <fullName evidence="9">Lipid A core-O-antigen ligase</fullName>
    </submittedName>
</protein>
<feature type="transmembrane region" description="Helical" evidence="5">
    <location>
        <begin position="108"/>
        <end position="126"/>
    </location>
</feature>
<keyword evidence="4 5" id="KW-0472">Membrane</keyword>
<feature type="domain" description="Protein glycosylation ligase" evidence="8">
    <location>
        <begin position="174"/>
        <end position="196"/>
    </location>
</feature>
<dbReference type="InterPro" id="IPR021797">
    <property type="entry name" value="Wzy_C_2"/>
</dbReference>
<dbReference type="PANTHER" id="PTHR37422">
    <property type="entry name" value="TEICHURONIC ACID BIOSYNTHESIS PROTEIN TUAE"/>
    <property type="match status" value="1"/>
</dbReference>
<evidence type="ECO:0000256" key="2">
    <source>
        <dbReference type="ARBA" id="ARBA00022692"/>
    </source>
</evidence>
<feature type="transmembrane region" description="Helical" evidence="5">
    <location>
        <begin position="212"/>
        <end position="229"/>
    </location>
</feature>
<feature type="transmembrane region" description="Helical" evidence="5">
    <location>
        <begin position="416"/>
        <end position="433"/>
    </location>
</feature>
<proteinExistence type="predicted"/>
<evidence type="ECO:0000313" key="10">
    <source>
        <dbReference type="Proteomes" id="UP000040841"/>
    </source>
</evidence>
<dbReference type="GO" id="GO:0016020">
    <property type="term" value="C:membrane"/>
    <property type="evidence" value="ECO:0007669"/>
    <property type="project" value="UniProtKB-SubCell"/>
</dbReference>
<evidence type="ECO:0000259" key="8">
    <source>
        <dbReference type="Pfam" id="PF15864"/>
    </source>
</evidence>
<keyword evidence="3 5" id="KW-1133">Transmembrane helix</keyword>
<keyword evidence="2 5" id="KW-0812">Transmembrane</keyword>
<dbReference type="GO" id="GO:0016874">
    <property type="term" value="F:ligase activity"/>
    <property type="evidence" value="ECO:0007669"/>
    <property type="project" value="UniProtKB-KW"/>
</dbReference>
<sequence length="597" mass="68381">MYLQKKNSLRLLLSGRQFLPLGLLLYWLIFIIPLYLPNMGGSGLKVPQNILTWAVMAAVVSSIWLTRSANKSLSLTTTARWLLVALIILGIPLLYTSEQWRDAALSRWFGLLGGWVFYVSLLQYRLPRFHRHWLLYALLIATIFQALIALVQFALPDAVPNWFAYPISAGRPNGVFQQVNVLASFIATGLALALMLLLLPTFTLASIYYESLRVKGLKLLLLLFPALLVCLQSRIGWMSGTTIAVLSLLYFRYGDPGRIRWAVGLMTAGLLMGIAMLYLGVLTSNDALIINHGASNQARYTMLRDTLMMISQKPLLGWGYGGFEYNFQHFRLAKSPSELITEITRHPHNELLLWWVEGGVVAFIGTLILLGCGLRLIWQALQRDRARSLILNRPVNESLALCLVLLPLVLHTQTEYPFMLSAAHWAIFLLLLAQWDRQISVDSERLAFSSTTKIALKSLFVISSCTVLFFSVTGFYANHTLTFIERHGLFNIEPARRAMKFDPWVNTERWHYDQQTHSLLIFNQTRDPRRLNDYTRWARRYLSHRIDSHVYATWLAIALYQRDEITHHKLRQEAQILFPNDSRFFTDFIYPKQTAGL</sequence>
<feature type="transmembrane region" description="Helical" evidence="5">
    <location>
        <begin position="261"/>
        <end position="281"/>
    </location>
</feature>
<evidence type="ECO:0000256" key="5">
    <source>
        <dbReference type="SAM" id="Phobius"/>
    </source>
</evidence>
<evidence type="ECO:0000313" key="9">
    <source>
        <dbReference type="EMBL" id="CNI19925.1"/>
    </source>
</evidence>